<dbReference type="EC" id="2.4.1.-" evidence="10"/>
<gene>
    <name evidence="11" type="ORF">PFLUV_G00186040</name>
</gene>
<dbReference type="GO" id="GO:0005789">
    <property type="term" value="C:endoplasmic reticulum membrane"/>
    <property type="evidence" value="ECO:0007669"/>
    <property type="project" value="UniProtKB-SubCell"/>
</dbReference>
<keyword evidence="7 10" id="KW-0256">Endoplasmic reticulum</keyword>
<comment type="pathway">
    <text evidence="2 10">Protein modification; protein glycosylation.</text>
</comment>
<evidence type="ECO:0000256" key="5">
    <source>
        <dbReference type="ARBA" id="ARBA00022679"/>
    </source>
</evidence>
<evidence type="ECO:0000256" key="9">
    <source>
        <dbReference type="ARBA" id="ARBA00023136"/>
    </source>
</evidence>
<keyword evidence="6 10" id="KW-0812">Transmembrane</keyword>
<dbReference type="Proteomes" id="UP000465112">
    <property type="component" value="Chromosome 16"/>
</dbReference>
<dbReference type="AlphaFoldDB" id="A0A6A5DUX1"/>
<dbReference type="GO" id="GO:0042283">
    <property type="term" value="F:dolichyl pyrophosphate Glc1Man9GlcNAc2 alpha-1,3-glucosyltransferase activity"/>
    <property type="evidence" value="ECO:0007669"/>
    <property type="project" value="TreeGrafter"/>
</dbReference>
<evidence type="ECO:0000256" key="4">
    <source>
        <dbReference type="ARBA" id="ARBA00022676"/>
    </source>
</evidence>
<evidence type="ECO:0000256" key="7">
    <source>
        <dbReference type="ARBA" id="ARBA00022824"/>
    </source>
</evidence>
<dbReference type="EMBL" id="VHII01000016">
    <property type="protein sequence ID" value="KAF1378091.1"/>
    <property type="molecule type" value="Genomic_DNA"/>
</dbReference>
<name>A0A6A5DUX1_PERFL</name>
<evidence type="ECO:0000256" key="2">
    <source>
        <dbReference type="ARBA" id="ARBA00004922"/>
    </source>
</evidence>
<accession>A0A6A5DUX1</accession>
<dbReference type="UniPathway" id="UPA00378"/>
<comment type="caution">
    <text evidence="10">Lacks conserved residue(s) required for the propagation of feature annotation.</text>
</comment>
<evidence type="ECO:0000256" key="6">
    <source>
        <dbReference type="ARBA" id="ARBA00022692"/>
    </source>
</evidence>
<organism evidence="11 12">
    <name type="scientific">Perca fluviatilis</name>
    <name type="common">European perch</name>
    <dbReference type="NCBI Taxonomy" id="8168"/>
    <lineage>
        <taxon>Eukaryota</taxon>
        <taxon>Metazoa</taxon>
        <taxon>Chordata</taxon>
        <taxon>Craniata</taxon>
        <taxon>Vertebrata</taxon>
        <taxon>Euteleostomi</taxon>
        <taxon>Actinopterygii</taxon>
        <taxon>Neopterygii</taxon>
        <taxon>Teleostei</taxon>
        <taxon>Neoteleostei</taxon>
        <taxon>Acanthomorphata</taxon>
        <taxon>Eupercaria</taxon>
        <taxon>Perciformes</taxon>
        <taxon>Percoidei</taxon>
        <taxon>Percidae</taxon>
        <taxon>Percinae</taxon>
        <taxon>Perca</taxon>
    </lineage>
</organism>
<evidence type="ECO:0000256" key="3">
    <source>
        <dbReference type="ARBA" id="ARBA00008715"/>
    </source>
</evidence>
<protein>
    <recommendedName>
        <fullName evidence="10">Alpha-1,3-glucosyltransferase</fullName>
        <ecNumber evidence="10">2.4.1.-</ecNumber>
    </recommendedName>
</protein>
<keyword evidence="12" id="KW-1185">Reference proteome</keyword>
<comment type="subcellular location">
    <subcellularLocation>
        <location evidence="1 10">Endoplasmic reticulum membrane</location>
        <topology evidence="1 10">Multi-pass membrane protein</topology>
    </subcellularLocation>
</comment>
<evidence type="ECO:0000256" key="8">
    <source>
        <dbReference type="ARBA" id="ARBA00022989"/>
    </source>
</evidence>
<dbReference type="PANTHER" id="PTHR12413:SF2">
    <property type="entry name" value="DOLICHYL PYROPHOSPHATE GLC1MAN9GLCNAC2 ALPHA-1,3-GLUCOSYLTRANSFERASE-RELATED"/>
    <property type="match status" value="1"/>
</dbReference>
<comment type="similarity">
    <text evidence="3 10">Belongs to the ALG6/ALG8 glucosyltransferase family.</text>
</comment>
<sequence>MAVSRENCVERQVLSRLFPFKRGLCHAYWAPNIWALYNTLDKILATLGVRVKLLQEAELPRASMTGGLVQEFQHAVLPSITPSITLICTLLSILVSHSRETELRAASIWWRPRGARGFLRCLLLCALGSFVFGWHVHEKAILMAILPLSILAVENREDAGIFLVLTTTHYSVPLLSPRR</sequence>
<keyword evidence="9 10" id="KW-0472">Membrane</keyword>
<keyword evidence="4 10" id="KW-0328">Glycosyltransferase</keyword>
<keyword evidence="8 10" id="KW-1133">Transmembrane helix</keyword>
<evidence type="ECO:0000313" key="11">
    <source>
        <dbReference type="EMBL" id="KAF1378091.1"/>
    </source>
</evidence>
<dbReference type="InterPro" id="IPR004856">
    <property type="entry name" value="Glyco_trans_ALG6/ALG8"/>
</dbReference>
<keyword evidence="5 10" id="KW-0808">Transferase</keyword>
<comment type="caution">
    <text evidence="11">The sequence shown here is derived from an EMBL/GenBank/DDBJ whole genome shotgun (WGS) entry which is preliminary data.</text>
</comment>
<feature type="transmembrane region" description="Helical" evidence="10">
    <location>
        <begin position="75"/>
        <end position="96"/>
    </location>
</feature>
<evidence type="ECO:0000313" key="12">
    <source>
        <dbReference type="Proteomes" id="UP000465112"/>
    </source>
</evidence>
<evidence type="ECO:0000256" key="10">
    <source>
        <dbReference type="RuleBase" id="RU363110"/>
    </source>
</evidence>
<dbReference type="GO" id="GO:0006487">
    <property type="term" value="P:protein N-linked glycosylation"/>
    <property type="evidence" value="ECO:0007669"/>
    <property type="project" value="TreeGrafter"/>
</dbReference>
<feature type="transmembrane region" description="Helical" evidence="10">
    <location>
        <begin position="117"/>
        <end position="136"/>
    </location>
</feature>
<evidence type="ECO:0000256" key="1">
    <source>
        <dbReference type="ARBA" id="ARBA00004477"/>
    </source>
</evidence>
<reference evidence="11 12" key="1">
    <citation type="submission" date="2019-06" db="EMBL/GenBank/DDBJ databases">
        <title>A chromosome-scale genome assembly of the European perch, Perca fluviatilis.</title>
        <authorList>
            <person name="Roques C."/>
            <person name="Zahm M."/>
            <person name="Cabau C."/>
            <person name="Klopp C."/>
            <person name="Bouchez O."/>
            <person name="Donnadieu C."/>
            <person name="Kuhl H."/>
            <person name="Gislard M."/>
            <person name="Guendouz S."/>
            <person name="Journot L."/>
            <person name="Haffray P."/>
            <person name="Bestin A."/>
            <person name="Morvezen R."/>
            <person name="Feron R."/>
            <person name="Wen M."/>
            <person name="Jouanno E."/>
            <person name="Herpin A."/>
            <person name="Schartl M."/>
            <person name="Postlethwait J."/>
            <person name="Schaerlinger B."/>
            <person name="Chardard D."/>
            <person name="Lecocq T."/>
            <person name="Poncet C."/>
            <person name="Jaffrelo L."/>
            <person name="Lampietro C."/>
            <person name="Guiguen Y."/>
        </authorList>
    </citation>
    <scope>NUCLEOTIDE SEQUENCE [LARGE SCALE GENOMIC DNA]</scope>
    <source>
        <tissue evidence="11">Blood</tissue>
    </source>
</reference>
<dbReference type="PANTHER" id="PTHR12413">
    <property type="entry name" value="DOLICHYL GLYCOSYLTRANSFERASE"/>
    <property type="match status" value="1"/>
</dbReference>
<proteinExistence type="inferred from homology"/>
<dbReference type="Pfam" id="PF03155">
    <property type="entry name" value="Alg6_Alg8"/>
    <property type="match status" value="1"/>
</dbReference>